<comment type="caution">
    <text evidence="2">The sequence shown here is derived from an EMBL/GenBank/DDBJ whole genome shotgun (WGS) entry which is preliminary data.</text>
</comment>
<dbReference type="Gene3D" id="3.40.50.720">
    <property type="entry name" value="NAD(P)-binding Rossmann-like Domain"/>
    <property type="match status" value="1"/>
</dbReference>
<name>A0AAN6M186_9PLEO</name>
<organism evidence="2 3">
    <name type="scientific">Pseudopithomyces chartarum</name>
    <dbReference type="NCBI Taxonomy" id="1892770"/>
    <lineage>
        <taxon>Eukaryota</taxon>
        <taxon>Fungi</taxon>
        <taxon>Dikarya</taxon>
        <taxon>Ascomycota</taxon>
        <taxon>Pezizomycotina</taxon>
        <taxon>Dothideomycetes</taxon>
        <taxon>Pleosporomycetidae</taxon>
        <taxon>Pleosporales</taxon>
        <taxon>Massarineae</taxon>
        <taxon>Didymosphaeriaceae</taxon>
        <taxon>Pseudopithomyces</taxon>
    </lineage>
</organism>
<proteinExistence type="predicted"/>
<evidence type="ECO:0000259" key="1">
    <source>
        <dbReference type="Pfam" id="PF07993"/>
    </source>
</evidence>
<keyword evidence="3" id="KW-1185">Reference proteome</keyword>
<dbReference type="InterPro" id="IPR036291">
    <property type="entry name" value="NAD(P)-bd_dom_sf"/>
</dbReference>
<dbReference type="EMBL" id="WVTA01000005">
    <property type="protein sequence ID" value="KAK3209995.1"/>
    <property type="molecule type" value="Genomic_DNA"/>
</dbReference>
<dbReference type="InterPro" id="IPR013120">
    <property type="entry name" value="FAR_NAD-bd"/>
</dbReference>
<evidence type="ECO:0000313" key="2">
    <source>
        <dbReference type="EMBL" id="KAK3209995.1"/>
    </source>
</evidence>
<protein>
    <recommendedName>
        <fullName evidence="1">Thioester reductase (TE) domain-containing protein</fullName>
    </recommendedName>
</protein>
<sequence>MGSRILKLLAEDDRVALIHCVALREHTDNSPRTLSIESPKLRLLHAGDFSQPRLGLEQRELDTLAKTAGLIVHSGANRSFWNYFDNLRGPNVESTKTLVDMASTHGIPIHFISSEGVHLLSGNTDACIYPTESVVAFPPPTDGSNGYTASKWVS</sequence>
<feature type="domain" description="Thioester reductase (TE)" evidence="1">
    <location>
        <begin position="44"/>
        <end position="153"/>
    </location>
</feature>
<accession>A0AAN6M186</accession>
<dbReference type="Proteomes" id="UP001280581">
    <property type="component" value="Unassembled WGS sequence"/>
</dbReference>
<dbReference type="SUPFAM" id="SSF51735">
    <property type="entry name" value="NAD(P)-binding Rossmann-fold domains"/>
    <property type="match status" value="1"/>
</dbReference>
<dbReference type="Pfam" id="PF07993">
    <property type="entry name" value="NAD_binding_4"/>
    <property type="match status" value="1"/>
</dbReference>
<gene>
    <name evidence="2" type="ORF">GRF29_44g1298055</name>
</gene>
<dbReference type="AlphaFoldDB" id="A0AAN6M186"/>
<reference evidence="2 3" key="1">
    <citation type="submission" date="2021-02" db="EMBL/GenBank/DDBJ databases">
        <title>Genome assembly of Pseudopithomyces chartarum.</title>
        <authorList>
            <person name="Jauregui R."/>
            <person name="Singh J."/>
            <person name="Voisey C."/>
        </authorList>
    </citation>
    <scope>NUCLEOTIDE SEQUENCE [LARGE SCALE GENOMIC DNA]</scope>
    <source>
        <strain evidence="2 3">AGR01</strain>
    </source>
</reference>
<evidence type="ECO:0000313" key="3">
    <source>
        <dbReference type="Proteomes" id="UP001280581"/>
    </source>
</evidence>